<protein>
    <submittedName>
        <fullName evidence="2">Uncharacterized protein</fullName>
    </submittedName>
</protein>
<comment type="caution">
    <text evidence="2">The sequence shown here is derived from an EMBL/GenBank/DDBJ whole genome shotgun (WGS) entry which is preliminary data.</text>
</comment>
<accession>A0A367IND7</accession>
<gene>
    <name evidence="2" type="ORF">CU098_002477</name>
</gene>
<feature type="region of interest" description="Disordered" evidence="1">
    <location>
        <begin position="1"/>
        <end position="31"/>
    </location>
</feature>
<dbReference type="EMBL" id="PJQM01006741">
    <property type="protein sequence ID" value="RCH79179.1"/>
    <property type="molecule type" value="Genomic_DNA"/>
</dbReference>
<organism evidence="2 3">
    <name type="scientific">Rhizopus stolonifer</name>
    <name type="common">Rhizopus nigricans</name>
    <dbReference type="NCBI Taxonomy" id="4846"/>
    <lineage>
        <taxon>Eukaryota</taxon>
        <taxon>Fungi</taxon>
        <taxon>Fungi incertae sedis</taxon>
        <taxon>Mucoromycota</taxon>
        <taxon>Mucoromycotina</taxon>
        <taxon>Mucoromycetes</taxon>
        <taxon>Mucorales</taxon>
        <taxon>Mucorineae</taxon>
        <taxon>Rhizopodaceae</taxon>
        <taxon>Rhizopus</taxon>
    </lineage>
</organism>
<dbReference type="AlphaFoldDB" id="A0A367IND7"/>
<dbReference type="Proteomes" id="UP000253551">
    <property type="component" value="Unassembled WGS sequence"/>
</dbReference>
<evidence type="ECO:0000313" key="3">
    <source>
        <dbReference type="Proteomes" id="UP000253551"/>
    </source>
</evidence>
<dbReference type="OrthoDB" id="19740at2759"/>
<keyword evidence="3" id="KW-1185">Reference proteome</keyword>
<evidence type="ECO:0000313" key="2">
    <source>
        <dbReference type="EMBL" id="RCH79179.1"/>
    </source>
</evidence>
<sequence>MSSSDIRDILQINQPTEPAPKKAKPVAEKRPDGISRELYSLIGGTPPVAFVKPTFKAKYQTKKKATP</sequence>
<evidence type="ECO:0000256" key="1">
    <source>
        <dbReference type="SAM" id="MobiDB-lite"/>
    </source>
</evidence>
<name>A0A367IND7_RHIST</name>
<dbReference type="STRING" id="4846.A0A367IND7"/>
<feature type="non-terminal residue" evidence="2">
    <location>
        <position position="67"/>
    </location>
</feature>
<proteinExistence type="predicted"/>
<reference evidence="2 3" key="1">
    <citation type="journal article" date="2018" name="G3 (Bethesda)">
        <title>Phylogenetic and Phylogenomic Definition of Rhizopus Species.</title>
        <authorList>
            <person name="Gryganskyi A.P."/>
            <person name="Golan J."/>
            <person name="Dolatabadi S."/>
            <person name="Mondo S."/>
            <person name="Robb S."/>
            <person name="Idnurm A."/>
            <person name="Muszewska A."/>
            <person name="Steczkiewicz K."/>
            <person name="Masonjones S."/>
            <person name="Liao H.L."/>
            <person name="Gajdeczka M.T."/>
            <person name="Anike F."/>
            <person name="Vuek A."/>
            <person name="Anishchenko I.M."/>
            <person name="Voigt K."/>
            <person name="de Hoog G.S."/>
            <person name="Smith M.E."/>
            <person name="Heitman J."/>
            <person name="Vilgalys R."/>
            <person name="Stajich J.E."/>
        </authorList>
    </citation>
    <scope>NUCLEOTIDE SEQUENCE [LARGE SCALE GENOMIC DNA]</scope>
    <source>
        <strain evidence="2 3">LSU 92-RS-03</strain>
    </source>
</reference>